<gene>
    <name evidence="1" type="ORF">C7437_1011261</name>
</gene>
<keyword evidence="2" id="KW-1185">Reference proteome</keyword>
<proteinExistence type="predicted"/>
<organism evidence="1 2">
    <name type="scientific">Psychrobacillus insolitus</name>
    <dbReference type="NCBI Taxonomy" id="1461"/>
    <lineage>
        <taxon>Bacteria</taxon>
        <taxon>Bacillati</taxon>
        <taxon>Bacillota</taxon>
        <taxon>Bacilli</taxon>
        <taxon>Bacillales</taxon>
        <taxon>Bacillaceae</taxon>
        <taxon>Psychrobacillus</taxon>
    </lineage>
</organism>
<dbReference type="RefSeq" id="WP_111438731.1">
    <property type="nucleotide sequence ID" value="NZ_QKZI01000001.1"/>
</dbReference>
<name>A0A2W7MNR3_9BACI</name>
<dbReference type="OrthoDB" id="2360869at2"/>
<evidence type="ECO:0000313" key="1">
    <source>
        <dbReference type="EMBL" id="PZX08138.1"/>
    </source>
</evidence>
<sequence length="155" mass="18101">MATLTNEEQIATAIYTVNRHAKTAIDNKPLYSLKKQAIDKMVTENKAKKVGLHFVRNPKNSQQQSSVLIECADYYFHVIPMKEDFKNLPHLGHLDDTYRNPIRKMNLKVAKQLLVDYIGPQPIIKQPTKKTTPYTSQFSSPQKWYEQNRKSYFDR</sequence>
<dbReference type="Pfam" id="PF14177">
    <property type="entry name" value="YkyB"/>
    <property type="match status" value="1"/>
</dbReference>
<comment type="caution">
    <text evidence="1">The sequence shown here is derived from an EMBL/GenBank/DDBJ whole genome shotgun (WGS) entry which is preliminary data.</text>
</comment>
<dbReference type="InterPro" id="IPR025552">
    <property type="entry name" value="YkyB"/>
</dbReference>
<dbReference type="AlphaFoldDB" id="A0A2W7MNR3"/>
<dbReference type="Proteomes" id="UP000248646">
    <property type="component" value="Unassembled WGS sequence"/>
</dbReference>
<accession>A0A2W7MNR3</accession>
<dbReference type="EMBL" id="QKZI01000001">
    <property type="protein sequence ID" value="PZX08138.1"/>
    <property type="molecule type" value="Genomic_DNA"/>
</dbReference>
<protein>
    <submittedName>
        <fullName evidence="1">YkyB-like protein</fullName>
    </submittedName>
</protein>
<evidence type="ECO:0000313" key="2">
    <source>
        <dbReference type="Proteomes" id="UP000248646"/>
    </source>
</evidence>
<reference evidence="1 2" key="1">
    <citation type="submission" date="2018-06" db="EMBL/GenBank/DDBJ databases">
        <title>Genomic Encyclopedia of Type Strains, Phase IV (KMG-IV): sequencing the most valuable type-strain genomes for metagenomic binning, comparative biology and taxonomic classification.</title>
        <authorList>
            <person name="Goeker M."/>
        </authorList>
    </citation>
    <scope>NUCLEOTIDE SEQUENCE [LARGE SCALE GENOMIC DNA]</scope>
    <source>
        <strain evidence="1 2">DSM 5</strain>
    </source>
</reference>